<reference evidence="9" key="1">
    <citation type="submission" date="2016-10" db="EMBL/GenBank/DDBJ databases">
        <authorList>
            <person name="Varghese N."/>
            <person name="Submissions S."/>
        </authorList>
    </citation>
    <scope>NUCLEOTIDE SEQUENCE [LARGE SCALE GENOMIC DNA]</scope>
    <source>
        <strain evidence="9">DSM 5918</strain>
    </source>
</reference>
<dbReference type="InterPro" id="IPR003593">
    <property type="entry name" value="AAA+_ATPase"/>
</dbReference>
<keyword evidence="2" id="KW-0067">ATP-binding</keyword>
<dbReference type="Gene3D" id="3.40.50.300">
    <property type="entry name" value="P-loop containing nucleotide triphosphate hydrolases"/>
    <property type="match status" value="1"/>
</dbReference>
<accession>A0A1I3Q7G9</accession>
<dbReference type="RefSeq" id="WP_092372713.1">
    <property type="nucleotide sequence ID" value="NZ_FORX01000002.1"/>
</dbReference>
<dbReference type="InterPro" id="IPR058031">
    <property type="entry name" value="AAA_lid_NorR"/>
</dbReference>
<protein>
    <submittedName>
        <fullName evidence="8">Sigma-54 interaction domain-containing protein</fullName>
    </submittedName>
</protein>
<dbReference type="PROSITE" id="PS50045">
    <property type="entry name" value="SIGMA54_INTERACT_4"/>
    <property type="match status" value="1"/>
</dbReference>
<keyword evidence="1" id="KW-0547">Nucleotide-binding</keyword>
<keyword evidence="6" id="KW-0472">Membrane</keyword>
<dbReference type="SMART" id="SM00382">
    <property type="entry name" value="AAA"/>
    <property type="match status" value="1"/>
</dbReference>
<keyword evidence="3" id="KW-0805">Transcription regulation</keyword>
<dbReference type="PANTHER" id="PTHR32071:SF117">
    <property type="entry name" value="PTS-DEPENDENT DIHYDROXYACETONE KINASE OPERON REGULATORY PROTEIN-RELATED"/>
    <property type="match status" value="1"/>
</dbReference>
<dbReference type="PROSITE" id="PS00688">
    <property type="entry name" value="SIGMA54_INTERACT_3"/>
    <property type="match status" value="1"/>
</dbReference>
<keyword evidence="5" id="KW-0804">Transcription</keyword>
<dbReference type="EMBL" id="FORX01000002">
    <property type="protein sequence ID" value="SFJ30003.1"/>
    <property type="molecule type" value="Genomic_DNA"/>
</dbReference>
<keyword evidence="6" id="KW-1133">Transmembrane helix</keyword>
<proteinExistence type="predicted"/>
<feature type="transmembrane region" description="Helical" evidence="6">
    <location>
        <begin position="30"/>
        <end position="52"/>
    </location>
</feature>
<dbReference type="InterPro" id="IPR025943">
    <property type="entry name" value="Sigma_54_int_dom_ATP-bd_2"/>
</dbReference>
<dbReference type="Proteomes" id="UP000198635">
    <property type="component" value="Unassembled WGS sequence"/>
</dbReference>
<dbReference type="InterPro" id="IPR027417">
    <property type="entry name" value="P-loop_NTPase"/>
</dbReference>
<keyword evidence="9" id="KW-1185">Reference proteome</keyword>
<evidence type="ECO:0000313" key="8">
    <source>
        <dbReference type="EMBL" id="SFJ30003.1"/>
    </source>
</evidence>
<gene>
    <name evidence="8" type="ORF">SAMN04488082_102248</name>
</gene>
<sequence>MVKLKIFLEWVSRMRPGGSVPARRKLRTRLLVTLIPTSLIVLALMGYATYWASSEFISLALERNSRIHAVSTAYAVETLLERCKRQLLFAARNPMSAEDTARYLRNIRELDGLEFAEFGFMPLREEEPVVFVSRGGEEQLLTQDEVDGIRPGPALLYAHVRGLKVGDVWLSEFGEVETPYPSADNPRERMSLVALRMVTPYVDPDGELSGYVYLSLNAQMIRNVLSLYESSNSPVFAFSRNPKFQRYTFFFDVGGWVLFQSESENEMEAPLRTLNIRTTLTGTLGRPGMPEAFRPSDWNENYWRTVEDVRKGHKNIIRPLNRAESASAYSDHFLAYAPVRLHLSPDQDARIIGGVAYEDRSVLVDLAGYRHIDVMLIISAISVLVLVLAIALVARGTTLGLQELAYAVKSLTEKGGEWEEVRLIETGYEAEMLKDSINSMIRTLQAQFEEIKSKDLKIESVALKEPAELSMGSTVSLLDADFPELVGSGPYMKQMKRDIIKASQVEVDVLIEGETGTGKQLAAEAVHRLSSRNGKPFISINCGELDENLLLDSLFGHVKGAFTDGKGDRRGAFLQADGGTLFLDEIQSASMKVQQALLRALSLRKIKPLGSDQDVDVNVRLITATNVDLKALIGAVKFREDLYYRLKVITITTPPLREQRQNIPILAMHFLKEGEHMAGRSGLALSRGALKALISYDWPGNIRELKHVIITAAVMSEGRVIQAEQLGINGKARNEDDAISESADPYVRENGVGFENSLAARTDIKKQDAVLPLDLNSRQVIACEYVRAHGSISSKDLLGLLDGGISKRTASYDLQDLVSRALLIRVGRGPSTRYVWPMGGDSV</sequence>
<dbReference type="InterPro" id="IPR002078">
    <property type="entry name" value="Sigma_54_int"/>
</dbReference>
<evidence type="ECO:0000256" key="3">
    <source>
        <dbReference type="ARBA" id="ARBA00023015"/>
    </source>
</evidence>
<dbReference type="STRING" id="52560.SAMN04488082_102248"/>
<evidence type="ECO:0000256" key="5">
    <source>
        <dbReference type="ARBA" id="ARBA00023163"/>
    </source>
</evidence>
<dbReference type="Pfam" id="PF00158">
    <property type="entry name" value="Sigma54_activat"/>
    <property type="match status" value="1"/>
</dbReference>
<dbReference type="GO" id="GO:0003677">
    <property type="term" value="F:DNA binding"/>
    <property type="evidence" value="ECO:0007669"/>
    <property type="project" value="UniProtKB-KW"/>
</dbReference>
<dbReference type="OrthoDB" id="9763792at2"/>
<dbReference type="Gene3D" id="1.10.10.10">
    <property type="entry name" value="Winged helix-like DNA-binding domain superfamily/Winged helix DNA-binding domain"/>
    <property type="match status" value="1"/>
</dbReference>
<organism evidence="8 9">
    <name type="scientific">Desulfomicrobium apsheronum</name>
    <dbReference type="NCBI Taxonomy" id="52560"/>
    <lineage>
        <taxon>Bacteria</taxon>
        <taxon>Pseudomonadati</taxon>
        <taxon>Thermodesulfobacteriota</taxon>
        <taxon>Desulfovibrionia</taxon>
        <taxon>Desulfovibrionales</taxon>
        <taxon>Desulfomicrobiaceae</taxon>
        <taxon>Desulfomicrobium</taxon>
    </lineage>
</organism>
<feature type="domain" description="Sigma-54 factor interaction" evidence="7">
    <location>
        <begin position="485"/>
        <end position="714"/>
    </location>
</feature>
<dbReference type="GO" id="GO:0005524">
    <property type="term" value="F:ATP binding"/>
    <property type="evidence" value="ECO:0007669"/>
    <property type="project" value="UniProtKB-KW"/>
</dbReference>
<dbReference type="InterPro" id="IPR036388">
    <property type="entry name" value="WH-like_DNA-bd_sf"/>
</dbReference>
<evidence type="ECO:0000256" key="4">
    <source>
        <dbReference type="ARBA" id="ARBA00023125"/>
    </source>
</evidence>
<dbReference type="Gene3D" id="1.10.8.60">
    <property type="match status" value="1"/>
</dbReference>
<keyword evidence="6" id="KW-0812">Transmembrane</keyword>
<dbReference type="SUPFAM" id="SSF52540">
    <property type="entry name" value="P-loop containing nucleoside triphosphate hydrolases"/>
    <property type="match status" value="1"/>
</dbReference>
<evidence type="ECO:0000313" key="9">
    <source>
        <dbReference type="Proteomes" id="UP000198635"/>
    </source>
</evidence>
<dbReference type="GO" id="GO:0006355">
    <property type="term" value="P:regulation of DNA-templated transcription"/>
    <property type="evidence" value="ECO:0007669"/>
    <property type="project" value="InterPro"/>
</dbReference>
<dbReference type="FunFam" id="3.40.50.300:FF:000006">
    <property type="entry name" value="DNA-binding transcriptional regulator NtrC"/>
    <property type="match status" value="1"/>
</dbReference>
<evidence type="ECO:0000256" key="6">
    <source>
        <dbReference type="SAM" id="Phobius"/>
    </source>
</evidence>
<dbReference type="Pfam" id="PF25601">
    <property type="entry name" value="AAA_lid_14"/>
    <property type="match status" value="1"/>
</dbReference>
<name>A0A1I3Q7G9_9BACT</name>
<dbReference type="AlphaFoldDB" id="A0A1I3Q7G9"/>
<evidence type="ECO:0000256" key="1">
    <source>
        <dbReference type="ARBA" id="ARBA00022741"/>
    </source>
</evidence>
<keyword evidence="4" id="KW-0238">DNA-binding</keyword>
<dbReference type="PANTHER" id="PTHR32071">
    <property type="entry name" value="TRANSCRIPTIONAL REGULATORY PROTEIN"/>
    <property type="match status" value="1"/>
</dbReference>
<dbReference type="InterPro" id="IPR025944">
    <property type="entry name" value="Sigma_54_int_dom_CS"/>
</dbReference>
<evidence type="ECO:0000259" key="7">
    <source>
        <dbReference type="PROSITE" id="PS50045"/>
    </source>
</evidence>
<dbReference type="CDD" id="cd00009">
    <property type="entry name" value="AAA"/>
    <property type="match status" value="1"/>
</dbReference>
<dbReference type="PROSITE" id="PS00676">
    <property type="entry name" value="SIGMA54_INTERACT_2"/>
    <property type="match status" value="1"/>
</dbReference>
<evidence type="ECO:0000256" key="2">
    <source>
        <dbReference type="ARBA" id="ARBA00022840"/>
    </source>
</evidence>